<accession>A0A4Q2KY59</accession>
<dbReference type="EMBL" id="SDPN01000018">
    <property type="protein sequence ID" value="RXZ69937.1"/>
    <property type="molecule type" value="Genomic_DNA"/>
</dbReference>
<reference evidence="1 2" key="1">
    <citation type="submission" date="2019-01" db="EMBL/GenBank/DDBJ databases">
        <title>Agromyces.</title>
        <authorList>
            <person name="Li J."/>
        </authorList>
    </citation>
    <scope>NUCLEOTIDE SEQUENCE [LARGE SCALE GENOMIC DNA]</scope>
    <source>
        <strain evidence="1 2">DSM 15934</strain>
    </source>
</reference>
<evidence type="ECO:0000313" key="1">
    <source>
        <dbReference type="EMBL" id="RXZ69937.1"/>
    </source>
</evidence>
<organism evidence="1 2">
    <name type="scientific">Agromyces albus</name>
    <dbReference type="NCBI Taxonomy" id="205332"/>
    <lineage>
        <taxon>Bacteria</taxon>
        <taxon>Bacillati</taxon>
        <taxon>Actinomycetota</taxon>
        <taxon>Actinomycetes</taxon>
        <taxon>Micrococcales</taxon>
        <taxon>Microbacteriaceae</taxon>
        <taxon>Agromyces</taxon>
    </lineage>
</organism>
<dbReference type="OrthoDB" id="5007112at2"/>
<sequence length="94" mass="10951">MVTLEEARSALERHFAEHPPAIAGELYIAEWYEDDSDYLPVWGAREFLVEGREAFGRWDNMVIFIDKQSGEIREDVHTLNLEKIEEMRPVAVSE</sequence>
<comment type="caution">
    <text evidence="1">The sequence shown here is derived from an EMBL/GenBank/DDBJ whole genome shotgun (WGS) entry which is preliminary data.</text>
</comment>
<protein>
    <submittedName>
        <fullName evidence="1">Uncharacterized protein</fullName>
    </submittedName>
</protein>
<dbReference type="AlphaFoldDB" id="A0A4Q2KY59"/>
<name>A0A4Q2KY59_9MICO</name>
<proteinExistence type="predicted"/>
<keyword evidence="2" id="KW-1185">Reference proteome</keyword>
<gene>
    <name evidence="1" type="ORF">ESP51_10955</name>
</gene>
<dbReference type="Proteomes" id="UP000293865">
    <property type="component" value="Unassembled WGS sequence"/>
</dbReference>
<dbReference type="RefSeq" id="WP_129520944.1">
    <property type="nucleotide sequence ID" value="NZ_SDPN01000018.1"/>
</dbReference>
<evidence type="ECO:0000313" key="2">
    <source>
        <dbReference type="Proteomes" id="UP000293865"/>
    </source>
</evidence>